<evidence type="ECO:0000259" key="4">
    <source>
        <dbReference type="PROSITE" id="PS50228"/>
    </source>
</evidence>
<reference evidence="5" key="2">
    <citation type="submission" date="2025-08" db="UniProtKB">
        <authorList>
            <consortium name="Ensembl"/>
        </authorList>
    </citation>
    <scope>IDENTIFICATION</scope>
</reference>
<feature type="signal peptide" evidence="3">
    <location>
        <begin position="1"/>
        <end position="20"/>
    </location>
</feature>
<evidence type="ECO:0000313" key="6">
    <source>
        <dbReference type="Proteomes" id="UP000694397"/>
    </source>
</evidence>
<evidence type="ECO:0000256" key="3">
    <source>
        <dbReference type="SAM" id="SignalP"/>
    </source>
</evidence>
<evidence type="ECO:0000256" key="2">
    <source>
        <dbReference type="ARBA" id="ARBA00022737"/>
    </source>
</evidence>
<keyword evidence="6" id="KW-1185">Reference proteome</keyword>
<dbReference type="Pfam" id="PF02140">
    <property type="entry name" value="SUEL_Lectin"/>
    <property type="match status" value="4"/>
</dbReference>
<dbReference type="InterPro" id="IPR000922">
    <property type="entry name" value="Lectin_gal-bd_dom"/>
</dbReference>
<name>A0A8C9RSK7_SCLFO</name>
<dbReference type="GeneTree" id="ENSGT00940000154285"/>
<dbReference type="PROSITE" id="PS50228">
    <property type="entry name" value="SUEL_LECTIN"/>
    <property type="match status" value="4"/>
</dbReference>
<reference evidence="5" key="3">
    <citation type="submission" date="2025-09" db="UniProtKB">
        <authorList>
            <consortium name="Ensembl"/>
        </authorList>
    </citation>
    <scope>IDENTIFICATION</scope>
</reference>
<feature type="domain" description="SUEL-type lectin" evidence="4">
    <location>
        <begin position="28"/>
        <end position="117"/>
    </location>
</feature>
<dbReference type="FunFam" id="2.60.120.740:FF:000001">
    <property type="entry name" value="Adhesion G protein-coupled receptor L2"/>
    <property type="match status" value="2"/>
</dbReference>
<proteinExistence type="predicted"/>
<protein>
    <submittedName>
        <fullName evidence="5">L-rhamnose-binding lectin CSL1-like</fullName>
    </submittedName>
</protein>
<reference evidence="5 6" key="1">
    <citation type="submission" date="2019-04" db="EMBL/GenBank/DDBJ databases">
        <authorList>
            <consortium name="Wellcome Sanger Institute Data Sharing"/>
        </authorList>
    </citation>
    <scope>NUCLEOTIDE SEQUENCE [LARGE SCALE GENOMIC DNA]</scope>
</reference>
<keyword evidence="2" id="KW-0677">Repeat</keyword>
<dbReference type="PANTHER" id="PTHR46780">
    <property type="entry name" value="PROTEIN EVA-1"/>
    <property type="match status" value="1"/>
</dbReference>
<feature type="domain" description="SUEL-type lectin" evidence="4">
    <location>
        <begin position="316"/>
        <end position="406"/>
    </location>
</feature>
<dbReference type="AlphaFoldDB" id="A0A8C9RSK7"/>
<dbReference type="RefSeq" id="XP_018581479.2">
    <property type="nucleotide sequence ID" value="XM_018725963.2"/>
</dbReference>
<feature type="domain" description="SUEL-type lectin" evidence="4">
    <location>
        <begin position="124"/>
        <end position="213"/>
    </location>
</feature>
<feature type="chain" id="PRO_5034297668" evidence="3">
    <location>
        <begin position="21"/>
        <end position="410"/>
    </location>
</feature>
<keyword evidence="1" id="KW-0430">Lectin</keyword>
<dbReference type="Ensembl" id="ENSSFOT00015017926.2">
    <property type="protein sequence ID" value="ENSSFOP00015017725.2"/>
    <property type="gene ID" value="ENSSFOG00015011391.2"/>
</dbReference>
<dbReference type="GeneID" id="108918560"/>
<accession>A0A8C9RSK7</accession>
<dbReference type="RefSeq" id="XP_018581481.2">
    <property type="nucleotide sequence ID" value="XM_018725965.2"/>
</dbReference>
<evidence type="ECO:0000256" key="1">
    <source>
        <dbReference type="ARBA" id="ARBA00022734"/>
    </source>
</evidence>
<dbReference type="RefSeq" id="XP_018581480.2">
    <property type="nucleotide sequence ID" value="XM_018725964.2"/>
</dbReference>
<gene>
    <name evidence="5" type="primary">LOC108918560</name>
</gene>
<keyword evidence="3" id="KW-0732">Signal</keyword>
<feature type="domain" description="SUEL-type lectin" evidence="4">
    <location>
        <begin position="220"/>
        <end position="309"/>
    </location>
</feature>
<dbReference type="RefSeq" id="XP_018581478.2">
    <property type="nucleotide sequence ID" value="XM_018725962.2"/>
</dbReference>
<dbReference type="OrthoDB" id="1100386at2759"/>
<dbReference type="CDD" id="cd22834">
    <property type="entry name" value="Gal_Rha_Lectin_CSL1_rpt2"/>
    <property type="match status" value="2"/>
</dbReference>
<organism evidence="5 6">
    <name type="scientific">Scleropages formosus</name>
    <name type="common">Asian bonytongue</name>
    <name type="synonym">Osteoglossum formosum</name>
    <dbReference type="NCBI Taxonomy" id="113540"/>
    <lineage>
        <taxon>Eukaryota</taxon>
        <taxon>Metazoa</taxon>
        <taxon>Chordata</taxon>
        <taxon>Craniata</taxon>
        <taxon>Vertebrata</taxon>
        <taxon>Euteleostomi</taxon>
        <taxon>Actinopterygii</taxon>
        <taxon>Neopterygii</taxon>
        <taxon>Teleostei</taxon>
        <taxon>Osteoglossocephala</taxon>
        <taxon>Osteoglossomorpha</taxon>
        <taxon>Osteoglossiformes</taxon>
        <taxon>Osteoglossidae</taxon>
        <taxon>Scleropages</taxon>
    </lineage>
</organism>
<dbReference type="InterPro" id="IPR043159">
    <property type="entry name" value="Lectin_gal-bd_sf"/>
</dbReference>
<dbReference type="GO" id="GO:0030246">
    <property type="term" value="F:carbohydrate binding"/>
    <property type="evidence" value="ECO:0007669"/>
    <property type="project" value="UniProtKB-KW"/>
</dbReference>
<dbReference type="KEGG" id="sfm:108918560"/>
<evidence type="ECO:0000313" key="5">
    <source>
        <dbReference type="Ensembl" id="ENSSFOP00015017725.2"/>
    </source>
</evidence>
<sequence>MMLNYKLCLLVLAMAAYCLGSEIKRSVMCEGSPISLFCAHSVIKIYDAKYRYTDSFFCGHVQPLPNMSNVTCSLPEAYKIISERCDGEALCDLLSTSVFPDSCKGTFKYLDIAYSCLEKYTAVTPEGFVQRLSCEEGVISIHKANYRHTAFLSSEGEPHQQVDDPECLQSEALSVLSQKCNGKRVCELSVSPAFLSDPCADGIKYLNTSYTCLPVKGSVSCEHSVSELNCGTDVIKVFYATYGRRDGTTCSAGHDPHKVANVNCFLNCTQMLSIRCDGKTRCSVSATNSAFPDPCVGTKKYLEVFYGCFPARRSITCEGSISYLGCGKDLIMVYDANYGRSNSTVCSAGRPDSQTTTTNCFLPGAFKVMSEKCNDRSKCEVMASNSVFTDPCYGTYKYLEVSYGCLPAIA</sequence>
<dbReference type="Proteomes" id="UP000694397">
    <property type="component" value="Chromosome 22"/>
</dbReference>
<dbReference type="Gene3D" id="2.60.120.740">
    <property type="match status" value="4"/>
</dbReference>